<dbReference type="EMBL" id="JANIEX010001152">
    <property type="protein sequence ID" value="KAJ3560542.1"/>
    <property type="molecule type" value="Genomic_DNA"/>
</dbReference>
<dbReference type="EC" id="5.6.2.4" evidence="5"/>
<dbReference type="AlphaFoldDB" id="A0AAD5VNP0"/>
<dbReference type="InterPro" id="IPR011545">
    <property type="entry name" value="DEAD/DEAH_box_helicase_dom"/>
</dbReference>
<evidence type="ECO:0000256" key="5">
    <source>
        <dbReference type="ARBA" id="ARBA00034808"/>
    </source>
</evidence>
<dbReference type="GO" id="GO:0009378">
    <property type="term" value="F:four-way junction helicase activity"/>
    <property type="evidence" value="ECO:0007669"/>
    <property type="project" value="TreeGrafter"/>
</dbReference>
<dbReference type="InterPro" id="IPR027417">
    <property type="entry name" value="P-loop_NTPase"/>
</dbReference>
<dbReference type="GO" id="GO:0003677">
    <property type="term" value="F:DNA binding"/>
    <property type="evidence" value="ECO:0007669"/>
    <property type="project" value="UniProtKB-KW"/>
</dbReference>
<name>A0AAD5VNP0_9AGAR</name>
<feature type="domain" description="Helicase ATP-binding" evidence="6">
    <location>
        <begin position="42"/>
        <end position="218"/>
    </location>
</feature>
<dbReference type="SMART" id="SM00487">
    <property type="entry name" value="DEXDc"/>
    <property type="match status" value="1"/>
</dbReference>
<dbReference type="PANTHER" id="PTHR13710:SF105">
    <property type="entry name" value="ATP-DEPENDENT DNA HELICASE Q1"/>
    <property type="match status" value="1"/>
</dbReference>
<dbReference type="SUPFAM" id="SSF52540">
    <property type="entry name" value="P-loop containing nucleoside triphosphate hydrolases"/>
    <property type="match status" value="1"/>
</dbReference>
<sequence>MPTPSMPCKLQDVSAYFTNDEIRDLVYKAFQVWPCYYQLQAMKAIFSGKDVIGCAPTGASKTLSFWIAMLMAKKAKLTQQKVLVISPLNLLAKQNVDILLQAGFQALLLTGETFSAKLLGQIESGKYDVCVTNPEMLVGKKAVQETFQKPRIANKLLEVVLNEGHTVDQWADFCLNYKHIGDIHYTIPGDIPFYVASATLPPNLLPDVQDILNLQDELTELILYLNDRPDINLAVQTLVAPAKSYHDLDFLFPDGFTEDSPLPPKFLIFFDNTKETIDAGMDIPNIKFIGQYGVTATLPTIFQCFGRAAHGLGICADAVLWVEKKDTTEVRDKKIQRQPTAAITFLALTVPTTFAPPSTTVTTAPSASAITAPSTSAITAPSISATAATIPSTSATTPSSTSATAVPSAPSTTVNATHLVASKLKPKTLAVASKSNHLLCKPGEGCERCKAVDTQECCDICNPEYFEKYSVTYVKPKVTRQAYVKKLTDEVKATQEFKDLQRAIFSWCQDNAPKKLSPYMIASIRAQSFLSEPMINRIIKCAYARKLTGVDQLIKETNWHCDWAQELGPSLIDLLLKHLPLDDPEDLDELKDELSATIGDPNLISLEFFLQSIGYIQPKKQAPKWKRKLVSTKSNPPPKTTARC</sequence>
<dbReference type="PROSITE" id="PS51192">
    <property type="entry name" value="HELICASE_ATP_BIND_1"/>
    <property type="match status" value="1"/>
</dbReference>
<keyword evidence="3" id="KW-0413">Isomerase</keyword>
<dbReference type="PANTHER" id="PTHR13710">
    <property type="entry name" value="DNA HELICASE RECQ FAMILY MEMBER"/>
    <property type="match status" value="1"/>
</dbReference>
<dbReference type="Proteomes" id="UP001213000">
    <property type="component" value="Unassembled WGS sequence"/>
</dbReference>
<keyword evidence="2" id="KW-0238">DNA-binding</keyword>
<dbReference type="GO" id="GO:0005737">
    <property type="term" value="C:cytoplasm"/>
    <property type="evidence" value="ECO:0007669"/>
    <property type="project" value="TreeGrafter"/>
</dbReference>
<comment type="similarity">
    <text evidence="1">Belongs to the helicase family. RecQ subfamily.</text>
</comment>
<reference evidence="7" key="1">
    <citation type="submission" date="2022-07" db="EMBL/GenBank/DDBJ databases">
        <title>Genome Sequence of Leucocoprinus birnbaumii.</title>
        <authorList>
            <person name="Buettner E."/>
        </authorList>
    </citation>
    <scope>NUCLEOTIDE SEQUENCE</scope>
    <source>
        <strain evidence="7">VT141</strain>
    </source>
</reference>
<keyword evidence="8" id="KW-1185">Reference proteome</keyword>
<evidence type="ECO:0000259" key="6">
    <source>
        <dbReference type="PROSITE" id="PS51192"/>
    </source>
</evidence>
<dbReference type="InterPro" id="IPR014001">
    <property type="entry name" value="Helicase_ATP-bd"/>
</dbReference>
<evidence type="ECO:0000256" key="1">
    <source>
        <dbReference type="ARBA" id="ARBA00005446"/>
    </source>
</evidence>
<evidence type="ECO:0000256" key="4">
    <source>
        <dbReference type="ARBA" id="ARBA00034617"/>
    </source>
</evidence>
<proteinExistence type="inferred from homology"/>
<organism evidence="7 8">
    <name type="scientific">Leucocoprinus birnbaumii</name>
    <dbReference type="NCBI Taxonomy" id="56174"/>
    <lineage>
        <taxon>Eukaryota</taxon>
        <taxon>Fungi</taxon>
        <taxon>Dikarya</taxon>
        <taxon>Basidiomycota</taxon>
        <taxon>Agaricomycotina</taxon>
        <taxon>Agaricomycetes</taxon>
        <taxon>Agaricomycetidae</taxon>
        <taxon>Agaricales</taxon>
        <taxon>Agaricineae</taxon>
        <taxon>Agaricaceae</taxon>
        <taxon>Leucocoprinus</taxon>
    </lineage>
</organism>
<dbReference type="Gene3D" id="3.40.50.300">
    <property type="entry name" value="P-loop containing nucleotide triphosphate hydrolases"/>
    <property type="match status" value="1"/>
</dbReference>
<protein>
    <recommendedName>
        <fullName evidence="5">DNA 3'-5' helicase</fullName>
        <ecNumber evidence="5">5.6.2.4</ecNumber>
    </recommendedName>
</protein>
<gene>
    <name evidence="7" type="ORF">NP233_g10773</name>
</gene>
<accession>A0AAD5VNP0</accession>
<dbReference type="GO" id="GO:0005694">
    <property type="term" value="C:chromosome"/>
    <property type="evidence" value="ECO:0007669"/>
    <property type="project" value="TreeGrafter"/>
</dbReference>
<dbReference type="GO" id="GO:0000724">
    <property type="term" value="P:double-strand break repair via homologous recombination"/>
    <property type="evidence" value="ECO:0007669"/>
    <property type="project" value="TreeGrafter"/>
</dbReference>
<evidence type="ECO:0000313" key="7">
    <source>
        <dbReference type="EMBL" id="KAJ3560542.1"/>
    </source>
</evidence>
<evidence type="ECO:0000313" key="8">
    <source>
        <dbReference type="Proteomes" id="UP001213000"/>
    </source>
</evidence>
<dbReference type="Pfam" id="PF00270">
    <property type="entry name" value="DEAD"/>
    <property type="match status" value="1"/>
</dbReference>
<evidence type="ECO:0000256" key="2">
    <source>
        <dbReference type="ARBA" id="ARBA00023125"/>
    </source>
</evidence>
<comment type="caution">
    <text evidence="7">The sequence shown here is derived from an EMBL/GenBank/DDBJ whole genome shotgun (WGS) entry which is preliminary data.</text>
</comment>
<dbReference type="GO" id="GO:0043138">
    <property type="term" value="F:3'-5' DNA helicase activity"/>
    <property type="evidence" value="ECO:0007669"/>
    <property type="project" value="UniProtKB-EC"/>
</dbReference>
<evidence type="ECO:0000256" key="3">
    <source>
        <dbReference type="ARBA" id="ARBA00023235"/>
    </source>
</evidence>
<dbReference type="GO" id="GO:0005524">
    <property type="term" value="F:ATP binding"/>
    <property type="evidence" value="ECO:0007669"/>
    <property type="project" value="InterPro"/>
</dbReference>
<comment type="catalytic activity">
    <reaction evidence="4">
        <text>Couples ATP hydrolysis with the unwinding of duplex DNA by translocating in the 3'-5' direction.</text>
        <dbReference type="EC" id="5.6.2.4"/>
    </reaction>
</comment>